<organism evidence="1 2">
    <name type="scientific">Actinomadura bangladeshensis</name>
    <dbReference type="NCBI Taxonomy" id="453573"/>
    <lineage>
        <taxon>Bacteria</taxon>
        <taxon>Bacillati</taxon>
        <taxon>Actinomycetota</taxon>
        <taxon>Actinomycetes</taxon>
        <taxon>Streptosporangiales</taxon>
        <taxon>Thermomonosporaceae</taxon>
        <taxon>Actinomadura</taxon>
    </lineage>
</organism>
<dbReference type="EMBL" id="JAAGLI010000058">
    <property type="protein sequence ID" value="NEA21316.1"/>
    <property type="molecule type" value="Genomic_DNA"/>
</dbReference>
<evidence type="ECO:0000313" key="2">
    <source>
        <dbReference type="Proteomes" id="UP000475532"/>
    </source>
</evidence>
<sequence length="49" mass="5112">QGRAPSGGPLRAAVDLAGTVLDPRVEDRPLDTDIAAAADLLLRLARLHP</sequence>
<gene>
    <name evidence="1" type="ORF">G3I70_02220</name>
</gene>
<accession>A0A6L9Q865</accession>
<name>A0A6L9Q865_9ACTN</name>
<proteinExistence type="predicted"/>
<keyword evidence="1" id="KW-0456">Lyase</keyword>
<dbReference type="GO" id="GO:0016829">
    <property type="term" value="F:lyase activity"/>
    <property type="evidence" value="ECO:0007669"/>
    <property type="project" value="UniProtKB-KW"/>
</dbReference>
<evidence type="ECO:0000313" key="1">
    <source>
        <dbReference type="EMBL" id="NEA21316.1"/>
    </source>
</evidence>
<feature type="non-terminal residue" evidence="1">
    <location>
        <position position="1"/>
    </location>
</feature>
<reference evidence="1 2" key="1">
    <citation type="submission" date="2020-01" db="EMBL/GenBank/DDBJ databases">
        <title>Insect and environment-associated Actinomycetes.</title>
        <authorList>
            <person name="Currrie C."/>
            <person name="Chevrette M."/>
            <person name="Carlson C."/>
            <person name="Stubbendieck R."/>
            <person name="Wendt-Pienkowski E."/>
        </authorList>
    </citation>
    <scope>NUCLEOTIDE SEQUENCE [LARGE SCALE GENOMIC DNA]</scope>
    <source>
        <strain evidence="1 2">SID10258</strain>
    </source>
</reference>
<dbReference type="Proteomes" id="UP000475532">
    <property type="component" value="Unassembled WGS sequence"/>
</dbReference>
<dbReference type="AlphaFoldDB" id="A0A6L9Q865"/>
<comment type="caution">
    <text evidence="1">The sequence shown here is derived from an EMBL/GenBank/DDBJ whole genome shotgun (WGS) entry which is preliminary data.</text>
</comment>
<protein>
    <submittedName>
        <fullName evidence="1">Aromatic amino acid lyase</fullName>
    </submittedName>
</protein>